<dbReference type="Gene3D" id="3.40.50.2000">
    <property type="entry name" value="Glycogen Phosphorylase B"/>
    <property type="match status" value="2"/>
</dbReference>
<dbReference type="SUPFAM" id="SSF53756">
    <property type="entry name" value="UDP-Glycosyltransferase/glycogen phosphorylase"/>
    <property type="match status" value="1"/>
</dbReference>
<proteinExistence type="predicted"/>
<protein>
    <submittedName>
        <fullName evidence="3">Glycosyl transferase group 1</fullName>
    </submittedName>
</protein>
<dbReference type="Proteomes" id="UP000006875">
    <property type="component" value="Chromosome"/>
</dbReference>
<sequence>MAKICLICEGSYPYVVGGVSSWVQDLINLNKEHEFSILCIIPNEEFAVSKYDLPDNVKEVKNITLNPDTPVNGFRMFRNNYMKKEKVKEELFNLMNFRDTSVEKAAKLLESFSRKKYGNPMEVVVSKVFWDPLLRYYSENYSSTNYNVFYWTYRNIFLNLIGILQEKIPKADIYHSVATGYAGVIAAMAGYRGKGKVILTEHGIYPREREEEIVHAQWVDKSFKSIWIDFFYFLSRITYKYSDVVVTLFDYNRDLQIKNGADPSKCLVIPNGIDKSRFGNLDFEKRDTFSIGAVLRVVPIKDVKMMIKGFRVALRKLRNTKLYLIGPIDENPEYYKECVQMVKSLEMEDYVEFTGKVNVADYYKFLDLLLLTSISEGQPLSILEGLSAGIPFIATDVGNCREILTEKTEIGEAGVIIPPTSYVDLADSLVKMYQSRDRLKEMGENGKKIVEKYYSREIFIEGYRKIYRELGDKQWQE</sequence>
<dbReference type="KEGG" id="ipo:Ilyop_1248"/>
<dbReference type="GO" id="GO:0016757">
    <property type="term" value="F:glycosyltransferase activity"/>
    <property type="evidence" value="ECO:0007669"/>
    <property type="project" value="InterPro"/>
</dbReference>
<dbReference type="AlphaFoldDB" id="E3H9C0"/>
<dbReference type="RefSeq" id="WP_013387696.1">
    <property type="nucleotide sequence ID" value="NC_014632.1"/>
</dbReference>
<dbReference type="Pfam" id="PF11997">
    <property type="entry name" value="DUF3492"/>
    <property type="match status" value="1"/>
</dbReference>
<dbReference type="PANTHER" id="PTHR12526">
    <property type="entry name" value="GLYCOSYLTRANSFERASE"/>
    <property type="match status" value="1"/>
</dbReference>
<dbReference type="HOGENOM" id="CLU_009583_32_1_0"/>
<evidence type="ECO:0000259" key="1">
    <source>
        <dbReference type="Pfam" id="PF00534"/>
    </source>
</evidence>
<name>E3H9C0_ILYPC</name>
<evidence type="ECO:0000313" key="4">
    <source>
        <dbReference type="Proteomes" id="UP000006875"/>
    </source>
</evidence>
<keyword evidence="4" id="KW-1185">Reference proteome</keyword>
<reference evidence="3 4" key="1">
    <citation type="journal article" date="2010" name="Stand. Genomic Sci.">
        <title>Complete genome sequence of Ilyobacter polytropus type strain (CuHbu1).</title>
        <authorList>
            <person name="Sikorski J."/>
            <person name="Chertkov O."/>
            <person name="Lapidus A."/>
            <person name="Nolan M."/>
            <person name="Lucas S."/>
            <person name="Del Rio T.G."/>
            <person name="Tice H."/>
            <person name="Cheng J.F."/>
            <person name="Tapia R."/>
            <person name="Han C."/>
            <person name="Goodwin L."/>
            <person name="Pitluck S."/>
            <person name="Liolios K."/>
            <person name="Ivanova N."/>
            <person name="Mavromatis K."/>
            <person name="Mikhailova N."/>
            <person name="Pati A."/>
            <person name="Chen A."/>
            <person name="Palaniappan K."/>
            <person name="Land M."/>
            <person name="Hauser L."/>
            <person name="Chang Y.J."/>
            <person name="Jeffries C.D."/>
            <person name="Brambilla E."/>
            <person name="Yasawong M."/>
            <person name="Rohde M."/>
            <person name="Pukall R."/>
            <person name="Spring S."/>
            <person name="Goker M."/>
            <person name="Woyke T."/>
            <person name="Bristow J."/>
            <person name="Eisen J.A."/>
            <person name="Markowitz V."/>
            <person name="Hugenholtz P."/>
            <person name="Kyrpides N.C."/>
            <person name="Klenk H.P."/>
        </authorList>
    </citation>
    <scope>NUCLEOTIDE SEQUENCE [LARGE SCALE GENOMIC DNA]</scope>
    <source>
        <strain evidence="4">ATCC 51220 / DSM 2926 / LMG 16218 / CuHBu1</strain>
    </source>
</reference>
<dbReference type="InterPro" id="IPR047691">
    <property type="entry name" value="PelF-like"/>
</dbReference>
<dbReference type="CAZy" id="GT4">
    <property type="family name" value="Glycosyltransferase Family 4"/>
</dbReference>
<evidence type="ECO:0000313" key="3">
    <source>
        <dbReference type="EMBL" id="ADO83029.1"/>
    </source>
</evidence>
<accession>E3H9C0</accession>
<keyword evidence="3" id="KW-0808">Transferase</keyword>
<gene>
    <name evidence="3" type="ordered locus">Ilyop_1248</name>
</gene>
<dbReference type="EMBL" id="CP002281">
    <property type="protein sequence ID" value="ADO83029.1"/>
    <property type="molecule type" value="Genomic_DNA"/>
</dbReference>
<dbReference type="STRING" id="572544.Ilyop_1248"/>
<dbReference type="InterPro" id="IPR001296">
    <property type="entry name" value="Glyco_trans_1"/>
</dbReference>
<dbReference type="NCBIfam" id="NF038011">
    <property type="entry name" value="PelF"/>
    <property type="match status" value="1"/>
</dbReference>
<dbReference type="InterPro" id="IPR022622">
    <property type="entry name" value="DUF3492"/>
</dbReference>
<organism evidence="3 4">
    <name type="scientific">Ilyobacter polytropus (strain ATCC 51220 / DSM 2926 / LMG 16218 / CuHBu1)</name>
    <dbReference type="NCBI Taxonomy" id="572544"/>
    <lineage>
        <taxon>Bacteria</taxon>
        <taxon>Fusobacteriati</taxon>
        <taxon>Fusobacteriota</taxon>
        <taxon>Fusobacteriia</taxon>
        <taxon>Fusobacteriales</taxon>
        <taxon>Fusobacteriaceae</taxon>
        <taxon>Ilyobacter</taxon>
    </lineage>
</organism>
<evidence type="ECO:0000259" key="2">
    <source>
        <dbReference type="Pfam" id="PF11997"/>
    </source>
</evidence>
<feature type="domain" description="Glycosyl transferase family 1" evidence="1">
    <location>
        <begin position="291"/>
        <end position="448"/>
    </location>
</feature>
<dbReference type="PANTHER" id="PTHR12526:SF608">
    <property type="entry name" value="PELF"/>
    <property type="match status" value="1"/>
</dbReference>
<feature type="domain" description="DUF3492" evidence="2">
    <location>
        <begin position="2"/>
        <end position="264"/>
    </location>
</feature>
<dbReference type="OrthoDB" id="9772485at2"/>
<dbReference type="Pfam" id="PF00534">
    <property type="entry name" value="Glycos_transf_1"/>
    <property type="match status" value="1"/>
</dbReference>
<dbReference type="eggNOG" id="COG0438">
    <property type="taxonomic scope" value="Bacteria"/>
</dbReference>